<dbReference type="Proteomes" id="UP000003490">
    <property type="component" value="Unassembled WGS sequence"/>
</dbReference>
<reference evidence="1 2" key="1">
    <citation type="submission" date="2007-08" db="EMBL/GenBank/DDBJ databases">
        <title>Draft genome sequence of Clostridium leptum (DSM 753).</title>
        <authorList>
            <person name="Sudarsanam P."/>
            <person name="Ley R."/>
            <person name="Guruge J."/>
            <person name="Turnbaugh P.J."/>
            <person name="Mahowald M."/>
            <person name="Liep D."/>
            <person name="Gordon J."/>
        </authorList>
    </citation>
    <scope>NUCLEOTIDE SEQUENCE [LARGE SCALE GENOMIC DNA]</scope>
    <source>
        <strain evidence="1 2">DSM 753</strain>
    </source>
</reference>
<sequence length="126" mass="13958">MNHIFKVSEGTKAGDRILGSQIVGIGAAFWIDLHDTKAVTIQLPLESRHIPVGQIVKAQMRFRAVEFQFFGANAFQRSQGIIQGIIGIEKVGMKKLPSFQVLKLYRLIVPHKIPPVLSYGIGSISF</sequence>
<evidence type="ECO:0000313" key="1">
    <source>
        <dbReference type="EMBL" id="EDO60635.1"/>
    </source>
</evidence>
<organism evidence="1 2">
    <name type="scientific">[Clostridium] leptum DSM 753</name>
    <dbReference type="NCBI Taxonomy" id="428125"/>
    <lineage>
        <taxon>Bacteria</taxon>
        <taxon>Bacillati</taxon>
        <taxon>Bacillota</taxon>
        <taxon>Clostridia</taxon>
        <taxon>Eubacteriales</taxon>
        <taxon>Oscillospiraceae</taxon>
        <taxon>Oscillospiraceae incertae sedis</taxon>
    </lineage>
</organism>
<accession>A7VUI4</accession>
<proteinExistence type="predicted"/>
<dbReference type="AlphaFoldDB" id="A7VUI4"/>
<dbReference type="HOGENOM" id="CLU_1977696_0_0_9"/>
<comment type="caution">
    <text evidence="1">The sequence shown here is derived from an EMBL/GenBank/DDBJ whole genome shotgun (WGS) entry which is preliminary data.</text>
</comment>
<gene>
    <name evidence="1" type="ORF">CLOLEP_02231</name>
</gene>
<protein>
    <submittedName>
        <fullName evidence="1">Uncharacterized protein</fullName>
    </submittedName>
</protein>
<dbReference type="EMBL" id="ABCB02000019">
    <property type="protein sequence ID" value="EDO60635.1"/>
    <property type="molecule type" value="Genomic_DNA"/>
</dbReference>
<name>A7VUI4_9FIRM</name>
<evidence type="ECO:0000313" key="2">
    <source>
        <dbReference type="Proteomes" id="UP000003490"/>
    </source>
</evidence>
<reference evidence="1 2" key="2">
    <citation type="submission" date="2007-08" db="EMBL/GenBank/DDBJ databases">
        <authorList>
            <person name="Fulton L."/>
            <person name="Clifton S."/>
            <person name="Fulton B."/>
            <person name="Xu J."/>
            <person name="Minx P."/>
            <person name="Pepin K.H."/>
            <person name="Johnson M."/>
            <person name="Thiruvilangam P."/>
            <person name="Bhonagiri V."/>
            <person name="Nash W.E."/>
            <person name="Wang C."/>
            <person name="Mardis E.R."/>
            <person name="Wilson R.K."/>
        </authorList>
    </citation>
    <scope>NUCLEOTIDE SEQUENCE [LARGE SCALE GENOMIC DNA]</scope>
    <source>
        <strain evidence="1 2">DSM 753</strain>
    </source>
</reference>